<dbReference type="InterPro" id="IPR039420">
    <property type="entry name" value="WalR-like"/>
</dbReference>
<dbReference type="Pfam" id="PF13426">
    <property type="entry name" value="PAS_9"/>
    <property type="match status" value="1"/>
</dbReference>
<dbReference type="CDD" id="cd00130">
    <property type="entry name" value="PAS"/>
    <property type="match status" value="2"/>
</dbReference>
<protein>
    <submittedName>
        <fullName evidence="5">PAS domain S-box protein</fullName>
    </submittedName>
</protein>
<dbReference type="Proteomes" id="UP000250299">
    <property type="component" value="Chromosome"/>
</dbReference>
<dbReference type="SMART" id="SM00091">
    <property type="entry name" value="PAS"/>
    <property type="match status" value="3"/>
</dbReference>
<evidence type="ECO:0000259" key="4">
    <source>
        <dbReference type="PROSITE" id="PS50113"/>
    </source>
</evidence>
<reference evidence="5 6" key="1">
    <citation type="submission" date="2018-05" db="EMBL/GenBank/DDBJ databases">
        <title>Whole genome sequence of Pseudomonas putida JBC17.</title>
        <authorList>
            <person name="Lee Y.H."/>
            <person name="David K."/>
        </authorList>
    </citation>
    <scope>NUCLEOTIDE SEQUENCE [LARGE SCALE GENOMIC DNA]</scope>
    <source>
        <strain evidence="5 6">JBC17</strain>
    </source>
</reference>
<feature type="domain" description="HTH luxR-type" evidence="2">
    <location>
        <begin position="421"/>
        <end position="486"/>
    </location>
</feature>
<dbReference type="Pfam" id="PF13188">
    <property type="entry name" value="PAS_8"/>
    <property type="match status" value="2"/>
</dbReference>
<dbReference type="Pfam" id="PF00196">
    <property type="entry name" value="GerE"/>
    <property type="match status" value="1"/>
</dbReference>
<dbReference type="Gene3D" id="3.30.450.20">
    <property type="entry name" value="PAS domain"/>
    <property type="match status" value="3"/>
</dbReference>
<dbReference type="SMART" id="SM00421">
    <property type="entry name" value="HTH_LUXR"/>
    <property type="match status" value="1"/>
</dbReference>
<evidence type="ECO:0000313" key="5">
    <source>
        <dbReference type="EMBL" id="AWY38712.1"/>
    </source>
</evidence>
<dbReference type="PROSITE" id="PS50113">
    <property type="entry name" value="PAC"/>
    <property type="match status" value="1"/>
</dbReference>
<dbReference type="InterPro" id="IPR000792">
    <property type="entry name" value="Tscrpt_reg_LuxR_C"/>
</dbReference>
<dbReference type="PROSITE" id="PS50043">
    <property type="entry name" value="HTH_LUXR_2"/>
    <property type="match status" value="1"/>
</dbReference>
<dbReference type="InterPro" id="IPR035965">
    <property type="entry name" value="PAS-like_dom_sf"/>
</dbReference>
<dbReference type="Gene3D" id="1.10.10.10">
    <property type="entry name" value="Winged helix-like DNA-binding domain superfamily/Winged helix DNA-binding domain"/>
    <property type="match status" value="1"/>
</dbReference>
<gene>
    <name evidence="5" type="ORF">DKY63_01835</name>
</gene>
<evidence type="ECO:0000256" key="1">
    <source>
        <dbReference type="ARBA" id="ARBA00023125"/>
    </source>
</evidence>
<keyword evidence="1" id="KW-0238">DNA-binding</keyword>
<accession>A0A2Z4RCK2</accession>
<sequence>MSQDVLSTETSRRQLQQIITGLSDGVILLELDQTIVWANNAALAMHGVQRIGELGGNAREYAQRFALRYRNNHPVPVANYPISRVARGETFSDVLVELTPAHDEERTWVHRVRSLVVTDSHGEPESLVLIMDDVTDWASAEQRFEKTFAANPAPAVICRLSDLRYIKVNPGFLEMTGYARDQVIGTSTYELDVLEHAQNKDLAKQRLLEGLTIPQMQAELRLADGDSKQVIVAGQPLELNDEACMLFSFVDMEPRHKAEMALRQSEERFAKAFRLSPVPILVCGAGDQVVLDVNEAFLDTLGYGSEELVGESITHIDFIEDKNAGVRLFAALEKAGRLDRIDVRVRKKDAGLIDCAVSADTVNIQDLPCYLLVLMDITERKRTELELVSAIEEVMKDASWFSRTLIEKLANVKNVNSPQLPSVSLTDLTARERDVLGLICEGLADKEIAARLKLAPNTVRNHVATVYSKLDVHSRSEAIVWARERGLFSGARKPRG</sequence>
<evidence type="ECO:0000259" key="3">
    <source>
        <dbReference type="PROSITE" id="PS50112"/>
    </source>
</evidence>
<organism evidence="5 6">
    <name type="scientific">Pseudomonas putida</name>
    <name type="common">Arthrobacter siderocapsulatus</name>
    <dbReference type="NCBI Taxonomy" id="303"/>
    <lineage>
        <taxon>Bacteria</taxon>
        <taxon>Pseudomonadati</taxon>
        <taxon>Pseudomonadota</taxon>
        <taxon>Gammaproteobacteria</taxon>
        <taxon>Pseudomonadales</taxon>
        <taxon>Pseudomonadaceae</taxon>
        <taxon>Pseudomonas</taxon>
    </lineage>
</organism>
<dbReference type="GO" id="GO:0003677">
    <property type="term" value="F:DNA binding"/>
    <property type="evidence" value="ECO:0007669"/>
    <property type="project" value="UniProtKB-KW"/>
</dbReference>
<dbReference type="SUPFAM" id="SSF55785">
    <property type="entry name" value="PYP-like sensor domain (PAS domain)"/>
    <property type="match status" value="3"/>
</dbReference>
<dbReference type="InterPro" id="IPR000700">
    <property type="entry name" value="PAS-assoc_C"/>
</dbReference>
<dbReference type="InterPro" id="IPR000014">
    <property type="entry name" value="PAS"/>
</dbReference>
<feature type="domain" description="PAS" evidence="3">
    <location>
        <begin position="265"/>
        <end position="323"/>
    </location>
</feature>
<dbReference type="PANTHER" id="PTHR43214">
    <property type="entry name" value="TWO-COMPONENT RESPONSE REGULATOR"/>
    <property type="match status" value="1"/>
</dbReference>
<dbReference type="InterPro" id="IPR036388">
    <property type="entry name" value="WH-like_DNA-bd_sf"/>
</dbReference>
<dbReference type="CDD" id="cd06170">
    <property type="entry name" value="LuxR_C_like"/>
    <property type="match status" value="1"/>
</dbReference>
<evidence type="ECO:0000259" key="2">
    <source>
        <dbReference type="PROSITE" id="PS50043"/>
    </source>
</evidence>
<dbReference type="NCBIfam" id="TIGR00229">
    <property type="entry name" value="sensory_box"/>
    <property type="match status" value="2"/>
</dbReference>
<dbReference type="AlphaFoldDB" id="A0A2Z4RCK2"/>
<dbReference type="PROSITE" id="PS50112">
    <property type="entry name" value="PAS"/>
    <property type="match status" value="2"/>
</dbReference>
<feature type="domain" description="PAC" evidence="4">
    <location>
        <begin position="92"/>
        <end position="146"/>
    </location>
</feature>
<dbReference type="PRINTS" id="PR00038">
    <property type="entry name" value="HTHLUXR"/>
</dbReference>
<proteinExistence type="predicted"/>
<dbReference type="SUPFAM" id="SSF46894">
    <property type="entry name" value="C-terminal effector domain of the bipartite response regulators"/>
    <property type="match status" value="1"/>
</dbReference>
<dbReference type="EMBL" id="CP029693">
    <property type="protein sequence ID" value="AWY38712.1"/>
    <property type="molecule type" value="Genomic_DNA"/>
</dbReference>
<dbReference type="GO" id="GO:0006355">
    <property type="term" value="P:regulation of DNA-templated transcription"/>
    <property type="evidence" value="ECO:0007669"/>
    <property type="project" value="InterPro"/>
</dbReference>
<name>A0A2Z4RCK2_PSEPU</name>
<evidence type="ECO:0000313" key="6">
    <source>
        <dbReference type="Proteomes" id="UP000250299"/>
    </source>
</evidence>
<dbReference type="InterPro" id="IPR016032">
    <property type="entry name" value="Sig_transdc_resp-reg_C-effctor"/>
</dbReference>
<dbReference type="RefSeq" id="WP_110962531.1">
    <property type="nucleotide sequence ID" value="NZ_CP029693.1"/>
</dbReference>
<dbReference type="PANTHER" id="PTHR43214:SF38">
    <property type="entry name" value="NITRATE_NITRITE RESPONSE REGULATOR PROTEIN NARL"/>
    <property type="match status" value="1"/>
</dbReference>
<feature type="domain" description="PAS" evidence="3">
    <location>
        <begin position="140"/>
        <end position="191"/>
    </location>
</feature>
<dbReference type="OrthoDB" id="434992at2"/>